<accession>A0A939SVI7</accession>
<dbReference type="EMBL" id="JAGETO010000028">
    <property type="protein sequence ID" value="MBO2029168.1"/>
    <property type="molecule type" value="Genomic_DNA"/>
</dbReference>
<proteinExistence type="predicted"/>
<dbReference type="Proteomes" id="UP000664620">
    <property type="component" value="Unassembled WGS sequence"/>
</dbReference>
<evidence type="ECO:0000313" key="1">
    <source>
        <dbReference type="EMBL" id="MBO2029168.1"/>
    </source>
</evidence>
<protein>
    <submittedName>
        <fullName evidence="1">Uncharacterized protein</fullName>
    </submittedName>
</protein>
<evidence type="ECO:0000313" key="2">
    <source>
        <dbReference type="Proteomes" id="UP000664620"/>
    </source>
</evidence>
<reference evidence="1" key="1">
    <citation type="submission" date="2021-03" db="EMBL/GenBank/DDBJ databases">
        <title>Molecular epidemiology and mechanisms of colistin and carbapenem resistance in Enterobacteriaceae from clinical isolates, the environment and porcine samples in Pretoria, South Africa.</title>
        <authorList>
            <person name="Bogoshi D."/>
            <person name="Mbelle N.M."/>
            <person name="Naidoo V."/>
            <person name="Osei Sekyere J."/>
        </authorList>
    </citation>
    <scope>NUCLEOTIDE SEQUENCE</scope>
    <source>
        <strain evidence="1">C034</strain>
    </source>
</reference>
<name>A0A939SVI7_KLEPN</name>
<dbReference type="AlphaFoldDB" id="A0A939SVI7"/>
<sequence length="109" mass="12443">MLATVINVISFDLCRPRGTLAVSDVQYLLTFGDAHRGPAYRQPHRRRALRARVARYRERRTRHLYEMSKALAVGRSQQDIATTSERFIASTFQARSQLLLLDACGKLLP</sequence>
<gene>
    <name evidence="1" type="ORF">J4734_07965</name>
</gene>
<organism evidence="1 2">
    <name type="scientific">Klebsiella pneumoniae</name>
    <dbReference type="NCBI Taxonomy" id="573"/>
    <lineage>
        <taxon>Bacteria</taxon>
        <taxon>Pseudomonadati</taxon>
        <taxon>Pseudomonadota</taxon>
        <taxon>Gammaproteobacteria</taxon>
        <taxon>Enterobacterales</taxon>
        <taxon>Enterobacteriaceae</taxon>
        <taxon>Klebsiella/Raoultella group</taxon>
        <taxon>Klebsiella</taxon>
        <taxon>Klebsiella pneumoniae complex</taxon>
    </lineage>
</organism>
<comment type="caution">
    <text evidence="1">The sequence shown here is derived from an EMBL/GenBank/DDBJ whole genome shotgun (WGS) entry which is preliminary data.</text>
</comment>